<dbReference type="AlphaFoldDB" id="A0A0C3LHP8"/>
<dbReference type="PANTHER" id="PTHR18934">
    <property type="entry name" value="ATP-DEPENDENT RNA HELICASE"/>
    <property type="match status" value="1"/>
</dbReference>
<dbReference type="GO" id="GO:0000462">
    <property type="term" value="P:maturation of SSU-rRNA from tricistronic rRNA transcript (SSU-rRNA, 5.8S rRNA, LSU-rRNA)"/>
    <property type="evidence" value="ECO:0007669"/>
    <property type="project" value="TreeGrafter"/>
</dbReference>
<feature type="compositionally biased region" description="Low complexity" evidence="8">
    <location>
        <begin position="249"/>
        <end position="258"/>
    </location>
</feature>
<dbReference type="OrthoDB" id="10253254at2759"/>
<dbReference type="GO" id="GO:0003724">
    <property type="term" value="F:RNA helicase activity"/>
    <property type="evidence" value="ECO:0007669"/>
    <property type="project" value="UniProtKB-EC"/>
</dbReference>
<name>A0A0C3LHP8_9AGAM</name>
<evidence type="ECO:0000256" key="7">
    <source>
        <dbReference type="ARBA" id="ARBA00047984"/>
    </source>
</evidence>
<dbReference type="GO" id="GO:1990904">
    <property type="term" value="C:ribonucleoprotein complex"/>
    <property type="evidence" value="ECO:0007669"/>
    <property type="project" value="UniProtKB-ARBA"/>
</dbReference>
<dbReference type="InterPro" id="IPR027417">
    <property type="entry name" value="P-loop_NTPase"/>
</dbReference>
<sequence length="1079" mass="119685">MPPPSRSRYNAKARGHPHKKRKISKGSKKIKNEDSSGGLENPRPESLEIGAPTNVWEPKQPHESTASTAAASPAVFVEPTLVDALHIPKTAAQKEQEKKERMMQEIMEASNSKWNRKRKKKLEAYITKKLKKEERSRIFERLAKTQEEVDHLQLQSSSTLGSAKPMTHLQRLAIAEDQEVRRAVDTRGGRQKRRRGRPMPVADEDLSSGSDSSLNGDISSEMEEDESPWGGIADSDDDQMNDLIPETAPAPASISSPPQVGSALRRNPDGSVITPKTGSGKTTQVPQFLFEAGFGTPGSDNPGIIGITQPRRVAAMSMAARVAEELNLPANRVSYQIRYDATVSERTSIKFMTDGVLLRELSQDFLLTKYSVIIVDEAHERSMNTDILIGVLSRVIRLRDEMWREGKDGVKPLRLIIMSATLRVTDFTENTTLFSTPPPIITVEGRQHSVSIHYNRRTTHDYVNEAVKKASKIHARLPPGGILIFLTGQNEVHDICRKLEKKYGKLVIEGKERLRKEAFGKTGLEGRLKDWIEGKDDGDVITAREGAIEIEELGIESANDTQLDNVNENDPVEKDPEALDTDSEGSGSEEEVEIVVDESNVPMHIVPLYSLLPKEKQMKVFERPPLGSRLVVVATNVAETSITIPGITYVVDAGRAKQRHYDIQTGIESFRVGWISKASGAQRSGRAGRTGPGHCYRLYSSAFYENHFEKFDEPEILRMPIEGVVLQMKAMHIDAVVNFPFPTPPDRQALQKAEQVLIHLGALEQPQSSSKSLVLPLQKPSAKTGAQINGLGRAMALFPVSPRFSKILAIGQQQGCLPYVIAVVAAMSVGDPFLREEAVGIDETREGSPEHERSEGMISEAAFIQDPELQAKEERKAKRRAFFRSQMLHSKLGGGKSDVFKILSAMEEIHKLRAQLSHIVQANFDGIDADFSPKMPPPSNSHLKALRQLITSGFIDRVAVRKDVADKAFATGDKMASCRNIAYRSMEIDEDVFIHPSSVIFHDTPPEWIVFQEVVRTSRVYVKGITVINPSWLPTLGPSFCTYSKPLGLPASMKKLGAELKIVTPRFGPHGWHLPNIKL</sequence>
<feature type="compositionally biased region" description="Polar residues" evidence="8">
    <location>
        <begin position="558"/>
        <end position="568"/>
    </location>
</feature>
<feature type="domain" description="Helicase C-terminal" evidence="10">
    <location>
        <begin position="562"/>
        <end position="732"/>
    </location>
</feature>
<evidence type="ECO:0000256" key="1">
    <source>
        <dbReference type="ARBA" id="ARBA00008792"/>
    </source>
</evidence>
<evidence type="ECO:0000256" key="2">
    <source>
        <dbReference type="ARBA" id="ARBA00012552"/>
    </source>
</evidence>
<dbReference type="GO" id="GO:0003723">
    <property type="term" value="F:RNA binding"/>
    <property type="evidence" value="ECO:0007669"/>
    <property type="project" value="TreeGrafter"/>
</dbReference>
<evidence type="ECO:0000313" key="12">
    <source>
        <dbReference type="Proteomes" id="UP000054248"/>
    </source>
</evidence>
<dbReference type="InterPro" id="IPR007502">
    <property type="entry name" value="Helicase-assoc_dom"/>
</dbReference>
<dbReference type="EC" id="3.6.4.13" evidence="2"/>
<dbReference type="Gene3D" id="1.20.120.1080">
    <property type="match status" value="1"/>
</dbReference>
<evidence type="ECO:0000313" key="11">
    <source>
        <dbReference type="EMBL" id="KIO20952.1"/>
    </source>
</evidence>
<feature type="region of interest" description="Disordered" evidence="8">
    <location>
        <begin position="148"/>
        <end position="282"/>
    </location>
</feature>
<dbReference type="PANTHER" id="PTHR18934:SF99">
    <property type="entry name" value="ATP-DEPENDENT RNA HELICASE DHX37-RELATED"/>
    <property type="match status" value="1"/>
</dbReference>
<evidence type="ECO:0000256" key="4">
    <source>
        <dbReference type="ARBA" id="ARBA00022801"/>
    </source>
</evidence>
<evidence type="ECO:0000256" key="3">
    <source>
        <dbReference type="ARBA" id="ARBA00022741"/>
    </source>
</evidence>
<dbReference type="PROSITE" id="PS51194">
    <property type="entry name" value="HELICASE_CTER"/>
    <property type="match status" value="1"/>
</dbReference>
<dbReference type="CDD" id="cd18791">
    <property type="entry name" value="SF2_C_RHA"/>
    <property type="match status" value="1"/>
</dbReference>
<dbReference type="FunFam" id="3.40.50.300:FF:000637">
    <property type="entry name" value="ATP-dependent RNA helicase DHX37/DHR1"/>
    <property type="match status" value="1"/>
</dbReference>
<keyword evidence="6" id="KW-0067">ATP-binding</keyword>
<protein>
    <recommendedName>
        <fullName evidence="2">RNA helicase</fullName>
        <ecNumber evidence="2">3.6.4.13</ecNumber>
    </recommendedName>
</protein>
<dbReference type="SMART" id="SM00847">
    <property type="entry name" value="HA2"/>
    <property type="match status" value="1"/>
</dbReference>
<evidence type="ECO:0000256" key="8">
    <source>
        <dbReference type="SAM" id="MobiDB-lite"/>
    </source>
</evidence>
<feature type="compositionally biased region" description="Acidic residues" evidence="8">
    <location>
        <begin position="578"/>
        <end position="590"/>
    </location>
</feature>
<keyword evidence="4" id="KW-0378">Hydrolase</keyword>
<feature type="compositionally biased region" description="Basic and acidic residues" evidence="8">
    <location>
        <begin position="178"/>
        <end position="188"/>
    </location>
</feature>
<dbReference type="Gene3D" id="3.40.50.300">
    <property type="entry name" value="P-loop containing nucleotide triphosphate hydrolases"/>
    <property type="match status" value="2"/>
</dbReference>
<keyword evidence="3" id="KW-0547">Nucleotide-binding</keyword>
<feature type="compositionally biased region" description="Basic residues" evidence="8">
    <location>
        <begin position="9"/>
        <end position="29"/>
    </location>
</feature>
<dbReference type="STRING" id="1051891.A0A0C3LHP8"/>
<evidence type="ECO:0000256" key="6">
    <source>
        <dbReference type="ARBA" id="ARBA00022840"/>
    </source>
</evidence>
<evidence type="ECO:0000256" key="5">
    <source>
        <dbReference type="ARBA" id="ARBA00022806"/>
    </source>
</evidence>
<feature type="region of interest" description="Disordered" evidence="8">
    <location>
        <begin position="1"/>
        <end position="72"/>
    </location>
</feature>
<dbReference type="EMBL" id="KN823154">
    <property type="protein sequence ID" value="KIO20952.1"/>
    <property type="molecule type" value="Genomic_DNA"/>
</dbReference>
<dbReference type="Pfam" id="PF07717">
    <property type="entry name" value="OB_NTP_bind"/>
    <property type="match status" value="1"/>
</dbReference>
<dbReference type="Proteomes" id="UP000054248">
    <property type="component" value="Unassembled WGS sequence"/>
</dbReference>
<reference evidence="11 12" key="1">
    <citation type="submission" date="2014-04" db="EMBL/GenBank/DDBJ databases">
        <authorList>
            <consortium name="DOE Joint Genome Institute"/>
            <person name="Kuo A."/>
            <person name="Girlanda M."/>
            <person name="Perotto S."/>
            <person name="Kohler A."/>
            <person name="Nagy L.G."/>
            <person name="Floudas D."/>
            <person name="Copeland A."/>
            <person name="Barry K.W."/>
            <person name="Cichocki N."/>
            <person name="Veneault-Fourrey C."/>
            <person name="LaButti K."/>
            <person name="Lindquist E.A."/>
            <person name="Lipzen A."/>
            <person name="Lundell T."/>
            <person name="Morin E."/>
            <person name="Murat C."/>
            <person name="Sun H."/>
            <person name="Tunlid A."/>
            <person name="Henrissat B."/>
            <person name="Grigoriev I.V."/>
            <person name="Hibbett D.S."/>
            <person name="Martin F."/>
            <person name="Nordberg H.P."/>
            <person name="Cantor M.N."/>
            <person name="Hua S.X."/>
        </authorList>
    </citation>
    <scope>NUCLEOTIDE SEQUENCE [LARGE SCALE GENOMIC DNA]</scope>
    <source>
        <strain evidence="11 12">MUT 4182</strain>
    </source>
</reference>
<dbReference type="PROSITE" id="PS51192">
    <property type="entry name" value="HELICASE_ATP_BIND_1"/>
    <property type="match status" value="1"/>
</dbReference>
<feature type="compositionally biased region" description="Low complexity" evidence="8">
    <location>
        <begin position="207"/>
        <end position="219"/>
    </location>
</feature>
<dbReference type="InterPro" id="IPR001650">
    <property type="entry name" value="Helicase_C-like"/>
</dbReference>
<dbReference type="SMART" id="SM00487">
    <property type="entry name" value="DEXDc"/>
    <property type="match status" value="1"/>
</dbReference>
<dbReference type="InterPro" id="IPR014001">
    <property type="entry name" value="Helicase_ATP-bd"/>
</dbReference>
<comment type="catalytic activity">
    <reaction evidence="7">
        <text>ATP + H2O = ADP + phosphate + H(+)</text>
        <dbReference type="Rhea" id="RHEA:13065"/>
        <dbReference type="ChEBI" id="CHEBI:15377"/>
        <dbReference type="ChEBI" id="CHEBI:15378"/>
        <dbReference type="ChEBI" id="CHEBI:30616"/>
        <dbReference type="ChEBI" id="CHEBI:43474"/>
        <dbReference type="ChEBI" id="CHEBI:456216"/>
        <dbReference type="EC" id="3.6.4.13"/>
    </reaction>
</comment>
<evidence type="ECO:0000259" key="9">
    <source>
        <dbReference type="PROSITE" id="PS51192"/>
    </source>
</evidence>
<evidence type="ECO:0000259" key="10">
    <source>
        <dbReference type="PROSITE" id="PS51194"/>
    </source>
</evidence>
<dbReference type="Pfam" id="PF00271">
    <property type="entry name" value="Helicase_C"/>
    <property type="match status" value="1"/>
</dbReference>
<gene>
    <name evidence="11" type="ORF">M407DRAFT_10632</name>
</gene>
<comment type="similarity">
    <text evidence="1">Belongs to the DEAD box helicase family. DEAH subfamily.</text>
</comment>
<dbReference type="SUPFAM" id="SSF52540">
    <property type="entry name" value="P-loop containing nucleoside triphosphate hydrolases"/>
    <property type="match status" value="1"/>
</dbReference>
<reference evidence="12" key="2">
    <citation type="submission" date="2015-01" db="EMBL/GenBank/DDBJ databases">
        <title>Evolutionary Origins and Diversification of the Mycorrhizal Mutualists.</title>
        <authorList>
            <consortium name="DOE Joint Genome Institute"/>
            <consortium name="Mycorrhizal Genomics Consortium"/>
            <person name="Kohler A."/>
            <person name="Kuo A."/>
            <person name="Nagy L.G."/>
            <person name="Floudas D."/>
            <person name="Copeland A."/>
            <person name="Barry K.W."/>
            <person name="Cichocki N."/>
            <person name="Veneault-Fourrey C."/>
            <person name="LaButti K."/>
            <person name="Lindquist E.A."/>
            <person name="Lipzen A."/>
            <person name="Lundell T."/>
            <person name="Morin E."/>
            <person name="Murat C."/>
            <person name="Riley R."/>
            <person name="Ohm R."/>
            <person name="Sun H."/>
            <person name="Tunlid A."/>
            <person name="Henrissat B."/>
            <person name="Grigoriev I.V."/>
            <person name="Hibbett D.S."/>
            <person name="Martin F."/>
        </authorList>
    </citation>
    <scope>NUCLEOTIDE SEQUENCE [LARGE SCALE GENOMIC DNA]</scope>
    <source>
        <strain evidence="12">MUT 4182</strain>
    </source>
</reference>
<dbReference type="GO" id="GO:0016787">
    <property type="term" value="F:hydrolase activity"/>
    <property type="evidence" value="ECO:0007669"/>
    <property type="project" value="UniProtKB-KW"/>
</dbReference>
<feature type="region of interest" description="Disordered" evidence="8">
    <location>
        <begin position="558"/>
        <end position="590"/>
    </location>
</feature>
<dbReference type="Pfam" id="PF21010">
    <property type="entry name" value="HA2_C"/>
    <property type="match status" value="1"/>
</dbReference>
<dbReference type="CDD" id="cd17982">
    <property type="entry name" value="DEXHc_DHX37"/>
    <property type="match status" value="1"/>
</dbReference>
<dbReference type="GO" id="GO:0005524">
    <property type="term" value="F:ATP binding"/>
    <property type="evidence" value="ECO:0007669"/>
    <property type="project" value="UniProtKB-KW"/>
</dbReference>
<dbReference type="InterPro" id="IPR002464">
    <property type="entry name" value="DNA/RNA_helicase_DEAH_CS"/>
</dbReference>
<dbReference type="InterPro" id="IPR011709">
    <property type="entry name" value="DEAD-box_helicase_OB_fold"/>
</dbReference>
<dbReference type="HOGENOM" id="CLU_001832_0_2_1"/>
<dbReference type="GO" id="GO:0005730">
    <property type="term" value="C:nucleolus"/>
    <property type="evidence" value="ECO:0007669"/>
    <property type="project" value="TreeGrafter"/>
</dbReference>
<proteinExistence type="inferred from homology"/>
<dbReference type="SMART" id="SM00490">
    <property type="entry name" value="HELICc"/>
    <property type="match status" value="1"/>
</dbReference>
<organism evidence="11 12">
    <name type="scientific">Tulasnella calospora MUT 4182</name>
    <dbReference type="NCBI Taxonomy" id="1051891"/>
    <lineage>
        <taxon>Eukaryota</taxon>
        <taxon>Fungi</taxon>
        <taxon>Dikarya</taxon>
        <taxon>Basidiomycota</taxon>
        <taxon>Agaricomycotina</taxon>
        <taxon>Agaricomycetes</taxon>
        <taxon>Cantharellales</taxon>
        <taxon>Tulasnellaceae</taxon>
        <taxon>Tulasnella</taxon>
    </lineage>
</organism>
<keyword evidence="5" id="KW-0347">Helicase</keyword>
<feature type="domain" description="Helicase ATP-binding" evidence="9">
    <location>
        <begin position="262"/>
        <end position="440"/>
    </location>
</feature>
<accession>A0A0C3LHP8</accession>
<keyword evidence="12" id="KW-1185">Reference proteome</keyword>
<dbReference type="PROSITE" id="PS00690">
    <property type="entry name" value="DEAH_ATP_HELICASE"/>
    <property type="match status" value="1"/>
</dbReference>